<dbReference type="CDD" id="cd00616">
    <property type="entry name" value="AHBA_syn"/>
    <property type="match status" value="1"/>
</dbReference>
<dbReference type="PIRSF" id="PIRSF000390">
    <property type="entry name" value="PLP_StrS"/>
    <property type="match status" value="1"/>
</dbReference>
<accession>A0A9D2VJK2</accession>
<dbReference type="EMBL" id="DYZL01000061">
    <property type="protein sequence ID" value="HJH42806.1"/>
    <property type="molecule type" value="Genomic_DNA"/>
</dbReference>
<evidence type="ECO:0000256" key="2">
    <source>
        <dbReference type="ARBA" id="ARBA00037999"/>
    </source>
</evidence>
<evidence type="ECO:0000313" key="7">
    <source>
        <dbReference type="Proteomes" id="UP000789325"/>
    </source>
</evidence>
<dbReference type="InterPro" id="IPR015422">
    <property type="entry name" value="PyrdxlP-dep_Trfase_small"/>
</dbReference>
<evidence type="ECO:0000256" key="3">
    <source>
        <dbReference type="PIRSR" id="PIRSR000390-1"/>
    </source>
</evidence>
<keyword evidence="6" id="KW-0808">Transferase</keyword>
<keyword evidence="6" id="KW-0032">Aminotransferase</keyword>
<dbReference type="Gene3D" id="3.40.640.10">
    <property type="entry name" value="Type I PLP-dependent aspartate aminotransferase-like (Major domain)"/>
    <property type="match status" value="1"/>
</dbReference>
<reference evidence="6" key="2">
    <citation type="submission" date="2021-09" db="EMBL/GenBank/DDBJ databases">
        <authorList>
            <person name="Gilroy R."/>
        </authorList>
    </citation>
    <scope>NUCLEOTIDE SEQUENCE</scope>
    <source>
        <strain evidence="6">USAMLcec12-2067</strain>
    </source>
</reference>
<dbReference type="InterPro" id="IPR015424">
    <property type="entry name" value="PyrdxlP-dep_Trfase"/>
</dbReference>
<dbReference type="InterPro" id="IPR000653">
    <property type="entry name" value="DegT/StrS_aminotransferase"/>
</dbReference>
<comment type="similarity">
    <text evidence="2 5">Belongs to the DegT/DnrJ/EryC1 family.</text>
</comment>
<proteinExistence type="inferred from homology"/>
<dbReference type="Pfam" id="PF01041">
    <property type="entry name" value="DegT_DnrJ_EryC1"/>
    <property type="match status" value="1"/>
</dbReference>
<keyword evidence="1 4" id="KW-0663">Pyridoxal phosphate</keyword>
<gene>
    <name evidence="6" type="ORF">K8V16_03330</name>
</gene>
<dbReference type="PANTHER" id="PTHR30244">
    <property type="entry name" value="TRANSAMINASE"/>
    <property type="match status" value="1"/>
</dbReference>
<evidence type="ECO:0000313" key="6">
    <source>
        <dbReference type="EMBL" id="HJH42806.1"/>
    </source>
</evidence>
<feature type="active site" description="Proton acceptor" evidence="3">
    <location>
        <position position="185"/>
    </location>
</feature>
<evidence type="ECO:0000256" key="5">
    <source>
        <dbReference type="RuleBase" id="RU004508"/>
    </source>
</evidence>
<protein>
    <submittedName>
        <fullName evidence="6">DegT/DnrJ/EryC1/StrS family aminotransferase</fullName>
    </submittedName>
</protein>
<reference evidence="6" key="1">
    <citation type="journal article" date="2021" name="PeerJ">
        <title>Extensive microbial diversity within the chicken gut microbiome revealed by metagenomics and culture.</title>
        <authorList>
            <person name="Gilroy R."/>
            <person name="Ravi A."/>
            <person name="Getino M."/>
            <person name="Pursley I."/>
            <person name="Horton D.L."/>
            <person name="Alikhan N.F."/>
            <person name="Baker D."/>
            <person name="Gharbi K."/>
            <person name="Hall N."/>
            <person name="Watson M."/>
            <person name="Adriaenssens E.M."/>
            <person name="Foster-Nyarko E."/>
            <person name="Jarju S."/>
            <person name="Secka A."/>
            <person name="Antonio M."/>
            <person name="Oren A."/>
            <person name="Chaudhuri R.R."/>
            <person name="La Ragione R."/>
            <person name="Hildebrand F."/>
            <person name="Pallen M.J."/>
        </authorList>
    </citation>
    <scope>NUCLEOTIDE SEQUENCE</scope>
    <source>
        <strain evidence="6">USAMLcec12-2067</strain>
    </source>
</reference>
<dbReference type="Proteomes" id="UP000789325">
    <property type="component" value="Unassembled WGS sequence"/>
</dbReference>
<name>A0A9D2VJK2_9ACTN</name>
<feature type="modified residue" description="N6-(pyridoxal phosphate)lysine" evidence="4">
    <location>
        <position position="185"/>
    </location>
</feature>
<dbReference type="InterPro" id="IPR015421">
    <property type="entry name" value="PyrdxlP-dep_Trfase_major"/>
</dbReference>
<comment type="caution">
    <text evidence="6">The sequence shown here is derived from an EMBL/GenBank/DDBJ whole genome shotgun (WGS) entry which is preliminary data.</text>
</comment>
<sequence length="367" mass="40692">MDVKFSDLSRTYALYREEYEEAALRALRSGWYVMGSELEAFEQEFAAYVGKRHGIGVGCGQDALILAIRALGIGTGDEVIVAGNTYIATVLGVTENGATPVFVDCDEYFQIDVDKLEQALTARTKAVLVTNLYGQTCRLSEVRRICDAHGLWMVEDCAQSHGARWQGRMSGAWADVSCFSFYPTKPLGAMGDAGACLTDDRALAERIRMLRNYGSRTKYVNEVCGVNSRLDEVQAALLRVGLARIDEMRRMREDVAERYLSDISCPAVSLPKVRADAENVWHIFPLLCEERDELKRHLDGCGVHTQIHYPVPPHRAQCYEGRGYGSAGLPLAERFASEELSLPIYAGMPDNEVDAVIRAVNSFKGRA</sequence>
<evidence type="ECO:0000256" key="4">
    <source>
        <dbReference type="PIRSR" id="PIRSR000390-2"/>
    </source>
</evidence>
<evidence type="ECO:0000256" key="1">
    <source>
        <dbReference type="ARBA" id="ARBA00022898"/>
    </source>
</evidence>
<dbReference type="GO" id="GO:0030170">
    <property type="term" value="F:pyridoxal phosphate binding"/>
    <property type="evidence" value="ECO:0007669"/>
    <property type="project" value="TreeGrafter"/>
</dbReference>
<organism evidence="6 7">
    <name type="scientific">Rubneribacter badeniensis</name>
    <dbReference type="NCBI Taxonomy" id="2070688"/>
    <lineage>
        <taxon>Bacteria</taxon>
        <taxon>Bacillati</taxon>
        <taxon>Actinomycetota</taxon>
        <taxon>Coriobacteriia</taxon>
        <taxon>Eggerthellales</taxon>
        <taxon>Eggerthellaceae</taxon>
        <taxon>Rubneribacter</taxon>
    </lineage>
</organism>
<dbReference type="GO" id="GO:0008483">
    <property type="term" value="F:transaminase activity"/>
    <property type="evidence" value="ECO:0007669"/>
    <property type="project" value="UniProtKB-KW"/>
</dbReference>
<dbReference type="PANTHER" id="PTHR30244:SF36">
    <property type="entry name" value="3-OXO-GLUCOSE-6-PHOSPHATE:GLUTAMATE AMINOTRANSFERASE"/>
    <property type="match status" value="1"/>
</dbReference>
<dbReference type="Gene3D" id="3.90.1150.10">
    <property type="entry name" value="Aspartate Aminotransferase, domain 1"/>
    <property type="match status" value="1"/>
</dbReference>
<dbReference type="SUPFAM" id="SSF53383">
    <property type="entry name" value="PLP-dependent transferases"/>
    <property type="match status" value="1"/>
</dbReference>
<dbReference type="AlphaFoldDB" id="A0A9D2VJK2"/>
<dbReference type="GO" id="GO:0000271">
    <property type="term" value="P:polysaccharide biosynthetic process"/>
    <property type="evidence" value="ECO:0007669"/>
    <property type="project" value="TreeGrafter"/>
</dbReference>